<dbReference type="InterPro" id="IPR003591">
    <property type="entry name" value="Leu-rich_rpt_typical-subtyp"/>
</dbReference>
<reference evidence="5" key="1">
    <citation type="submission" date="2023-07" db="EMBL/GenBank/DDBJ databases">
        <authorList>
            <person name="Stuckert A."/>
        </authorList>
    </citation>
    <scope>NUCLEOTIDE SEQUENCE</scope>
</reference>
<dbReference type="Gene3D" id="3.80.10.10">
    <property type="entry name" value="Ribonuclease Inhibitor"/>
    <property type="match status" value="2"/>
</dbReference>
<feature type="region of interest" description="Disordered" evidence="3">
    <location>
        <begin position="211"/>
        <end position="236"/>
    </location>
</feature>
<keyword evidence="1" id="KW-0433">Leucine-rich repeat</keyword>
<proteinExistence type="predicted"/>
<dbReference type="PANTHER" id="PTHR48051">
    <property type="match status" value="1"/>
</dbReference>
<gene>
    <name evidence="5" type="ORF">RIMI_LOCUS19964298</name>
</gene>
<dbReference type="Pfam" id="PF00560">
    <property type="entry name" value="LRR_1"/>
    <property type="match status" value="1"/>
</dbReference>
<organism evidence="5 6">
    <name type="scientific">Ranitomeya imitator</name>
    <name type="common">mimic poison frog</name>
    <dbReference type="NCBI Taxonomy" id="111125"/>
    <lineage>
        <taxon>Eukaryota</taxon>
        <taxon>Metazoa</taxon>
        <taxon>Chordata</taxon>
        <taxon>Craniata</taxon>
        <taxon>Vertebrata</taxon>
        <taxon>Euteleostomi</taxon>
        <taxon>Amphibia</taxon>
        <taxon>Batrachia</taxon>
        <taxon>Anura</taxon>
        <taxon>Neobatrachia</taxon>
        <taxon>Hyloidea</taxon>
        <taxon>Dendrobatidae</taxon>
        <taxon>Dendrobatinae</taxon>
        <taxon>Ranitomeya</taxon>
    </lineage>
</organism>
<evidence type="ECO:0000313" key="5">
    <source>
        <dbReference type="EMBL" id="CAJ0965137.1"/>
    </source>
</evidence>
<dbReference type="SMART" id="SM00369">
    <property type="entry name" value="LRR_TYP"/>
    <property type="match status" value="5"/>
</dbReference>
<evidence type="ECO:0000256" key="1">
    <source>
        <dbReference type="ARBA" id="ARBA00022614"/>
    </source>
</evidence>
<evidence type="ECO:0000259" key="4">
    <source>
        <dbReference type="Pfam" id="PF23598"/>
    </source>
</evidence>
<dbReference type="InterPro" id="IPR050216">
    <property type="entry name" value="LRR_domain-containing"/>
</dbReference>
<sequence>MYFGVRSFIDIGKSLVARGPKYPNSRLTKLRELLLSYNRIAEVPAEISGCENLERLELAVNQDISGLPAQLRKLTQLTHLDLSMNQFSTIPEVVVQLPALEWLDIGSNKLKTLPEDIDKMQSLHTLWLQRNEISQLPDSITRLQNLSTLVLSNNRMRDIPACLQSLQNLRFVNFRDNPLELNVSLPPSEDEEEEREQFGLQFMHAYIQESRNSGGTDNEDLKRDDGSLSRRTVFVQ</sequence>
<dbReference type="InterPro" id="IPR032675">
    <property type="entry name" value="LRR_dom_sf"/>
</dbReference>
<dbReference type="InterPro" id="IPR055414">
    <property type="entry name" value="LRR_R13L4/SHOC2-like"/>
</dbReference>
<dbReference type="EMBL" id="CAUEEQ010065250">
    <property type="protein sequence ID" value="CAJ0965137.1"/>
    <property type="molecule type" value="Genomic_DNA"/>
</dbReference>
<feature type="domain" description="Disease resistance R13L4/SHOC-2-like LRR" evidence="4">
    <location>
        <begin position="95"/>
        <end position="174"/>
    </location>
</feature>
<dbReference type="InterPro" id="IPR001611">
    <property type="entry name" value="Leu-rich_rpt"/>
</dbReference>
<comment type="caution">
    <text evidence="5">The sequence shown here is derived from an EMBL/GenBank/DDBJ whole genome shotgun (WGS) entry which is preliminary data.</text>
</comment>
<keyword evidence="6" id="KW-1185">Reference proteome</keyword>
<accession>A0ABN9MEE5</accession>
<feature type="compositionally biased region" description="Basic and acidic residues" evidence="3">
    <location>
        <begin position="219"/>
        <end position="228"/>
    </location>
</feature>
<dbReference type="PROSITE" id="PS51450">
    <property type="entry name" value="LRR"/>
    <property type="match status" value="3"/>
</dbReference>
<evidence type="ECO:0000313" key="6">
    <source>
        <dbReference type="Proteomes" id="UP001176940"/>
    </source>
</evidence>
<dbReference type="Pfam" id="PF23598">
    <property type="entry name" value="LRR_14"/>
    <property type="match status" value="1"/>
</dbReference>
<name>A0ABN9MEE5_9NEOB</name>
<dbReference type="SUPFAM" id="SSF52058">
    <property type="entry name" value="L domain-like"/>
    <property type="match status" value="1"/>
</dbReference>
<evidence type="ECO:0000256" key="3">
    <source>
        <dbReference type="SAM" id="MobiDB-lite"/>
    </source>
</evidence>
<keyword evidence="2" id="KW-0677">Repeat</keyword>
<dbReference type="Proteomes" id="UP001176940">
    <property type="component" value="Unassembled WGS sequence"/>
</dbReference>
<protein>
    <recommendedName>
        <fullName evidence="4">Disease resistance R13L4/SHOC-2-like LRR domain-containing protein</fullName>
    </recommendedName>
</protein>
<dbReference type="SMART" id="SM00364">
    <property type="entry name" value="LRR_BAC"/>
    <property type="match status" value="5"/>
</dbReference>
<dbReference type="PANTHER" id="PTHR48051:SF1">
    <property type="entry name" value="RAS SUPPRESSOR PROTEIN 1"/>
    <property type="match status" value="1"/>
</dbReference>
<evidence type="ECO:0000256" key="2">
    <source>
        <dbReference type="ARBA" id="ARBA00022737"/>
    </source>
</evidence>